<accession>A0A1D1VYE9</accession>
<dbReference type="AlphaFoldDB" id="A0A1D1VYE9"/>
<feature type="region of interest" description="Disordered" evidence="1">
    <location>
        <begin position="83"/>
        <end position="107"/>
    </location>
</feature>
<keyword evidence="3" id="KW-1185">Reference proteome</keyword>
<organism evidence="2 3">
    <name type="scientific">Ramazzottius varieornatus</name>
    <name type="common">Water bear</name>
    <name type="synonym">Tardigrade</name>
    <dbReference type="NCBI Taxonomy" id="947166"/>
    <lineage>
        <taxon>Eukaryota</taxon>
        <taxon>Metazoa</taxon>
        <taxon>Ecdysozoa</taxon>
        <taxon>Tardigrada</taxon>
        <taxon>Eutardigrada</taxon>
        <taxon>Parachela</taxon>
        <taxon>Hypsibioidea</taxon>
        <taxon>Ramazzottiidae</taxon>
        <taxon>Ramazzottius</taxon>
    </lineage>
</organism>
<feature type="compositionally biased region" description="Basic residues" evidence="1">
    <location>
        <begin position="85"/>
        <end position="98"/>
    </location>
</feature>
<reference evidence="2 3" key="1">
    <citation type="journal article" date="2016" name="Nat. Commun.">
        <title>Extremotolerant tardigrade genome and improved radiotolerance of human cultured cells by tardigrade-unique protein.</title>
        <authorList>
            <person name="Hashimoto T."/>
            <person name="Horikawa D.D."/>
            <person name="Saito Y."/>
            <person name="Kuwahara H."/>
            <person name="Kozuka-Hata H."/>
            <person name="Shin-I T."/>
            <person name="Minakuchi Y."/>
            <person name="Ohishi K."/>
            <person name="Motoyama A."/>
            <person name="Aizu T."/>
            <person name="Enomoto A."/>
            <person name="Kondo K."/>
            <person name="Tanaka S."/>
            <person name="Hara Y."/>
            <person name="Koshikawa S."/>
            <person name="Sagara H."/>
            <person name="Miura T."/>
            <person name="Yokobori S."/>
            <person name="Miyagawa K."/>
            <person name="Suzuki Y."/>
            <person name="Kubo T."/>
            <person name="Oyama M."/>
            <person name="Kohara Y."/>
            <person name="Fujiyama A."/>
            <person name="Arakawa K."/>
            <person name="Katayama T."/>
            <person name="Toyoda A."/>
            <person name="Kunieda T."/>
        </authorList>
    </citation>
    <scope>NUCLEOTIDE SEQUENCE [LARGE SCALE GENOMIC DNA]</scope>
    <source>
        <strain evidence="2 3">YOKOZUNA-1</strain>
    </source>
</reference>
<name>A0A1D1VYE9_RAMVA</name>
<evidence type="ECO:0000256" key="1">
    <source>
        <dbReference type="SAM" id="MobiDB-lite"/>
    </source>
</evidence>
<sequence>MGGSKVLRYSDFLRCSSSVSTSLVTSGSIAPSVHGTVIMTSNIFFPNRKSNPTVQCRAKNLNQQRAYKRGLQKESIKTNISNVGRKTHSMAKHRLQRKSRTEAQKICSEVDRKTQVIERTEGRRIEQSSS</sequence>
<proteinExistence type="predicted"/>
<evidence type="ECO:0000313" key="3">
    <source>
        <dbReference type="Proteomes" id="UP000186922"/>
    </source>
</evidence>
<dbReference type="Proteomes" id="UP000186922">
    <property type="component" value="Unassembled WGS sequence"/>
</dbReference>
<evidence type="ECO:0000313" key="2">
    <source>
        <dbReference type="EMBL" id="GAV05363.1"/>
    </source>
</evidence>
<dbReference type="EMBL" id="BDGG01000012">
    <property type="protein sequence ID" value="GAV05363.1"/>
    <property type="molecule type" value="Genomic_DNA"/>
</dbReference>
<protein>
    <submittedName>
        <fullName evidence="2">Uncharacterized protein</fullName>
    </submittedName>
</protein>
<comment type="caution">
    <text evidence="2">The sequence shown here is derived from an EMBL/GenBank/DDBJ whole genome shotgun (WGS) entry which is preliminary data.</text>
</comment>
<gene>
    <name evidence="2" type="primary">RvY_15511-1</name>
    <name evidence="2" type="synonym">RvY_15511.1</name>
    <name evidence="2" type="ORF">RvY_15511</name>
</gene>